<dbReference type="PANTHER" id="PTHR47505:SF1">
    <property type="entry name" value="DNA UTILIZATION PROTEIN YHGH"/>
    <property type="match status" value="1"/>
</dbReference>
<dbReference type="PANTHER" id="PTHR47505">
    <property type="entry name" value="DNA UTILIZATION PROTEIN YHGH"/>
    <property type="match status" value="1"/>
</dbReference>
<feature type="domain" description="Double zinc ribbon" evidence="3">
    <location>
        <begin position="19"/>
        <end position="72"/>
    </location>
</feature>
<keyword evidence="5" id="KW-1185">Reference proteome</keyword>
<dbReference type="InterPro" id="IPR000836">
    <property type="entry name" value="PRTase_dom"/>
</dbReference>
<gene>
    <name evidence="4" type="ORF">EV678_1876</name>
</gene>
<dbReference type="Gene3D" id="3.40.50.2020">
    <property type="match status" value="1"/>
</dbReference>
<dbReference type="SUPFAM" id="SSF53271">
    <property type="entry name" value="PRTase-like"/>
    <property type="match status" value="1"/>
</dbReference>
<comment type="similarity">
    <text evidence="1">Belongs to the ComF/GntX family.</text>
</comment>
<evidence type="ECO:0000259" key="3">
    <source>
        <dbReference type="Pfam" id="PF18912"/>
    </source>
</evidence>
<dbReference type="InterPro" id="IPR029057">
    <property type="entry name" value="PRTase-like"/>
</dbReference>
<dbReference type="Pfam" id="PF18912">
    <property type="entry name" value="DZR_2"/>
    <property type="match status" value="1"/>
</dbReference>
<evidence type="ECO:0000259" key="2">
    <source>
        <dbReference type="Pfam" id="PF00156"/>
    </source>
</evidence>
<dbReference type="InterPro" id="IPR036280">
    <property type="entry name" value="Multihaem_cyt_sf"/>
</dbReference>
<evidence type="ECO:0000256" key="1">
    <source>
        <dbReference type="ARBA" id="ARBA00008007"/>
    </source>
</evidence>
<dbReference type="InterPro" id="IPR044005">
    <property type="entry name" value="DZR_2"/>
</dbReference>
<evidence type="ECO:0000313" key="4">
    <source>
        <dbReference type="EMBL" id="RZT76008.1"/>
    </source>
</evidence>
<proteinExistence type="inferred from homology"/>
<evidence type="ECO:0000313" key="5">
    <source>
        <dbReference type="Proteomes" id="UP000292136"/>
    </source>
</evidence>
<comment type="caution">
    <text evidence="4">The sequence shown here is derived from an EMBL/GenBank/DDBJ whole genome shotgun (WGS) entry which is preliminary data.</text>
</comment>
<organism evidence="4 5">
    <name type="scientific">Azospira oryzae</name>
    <dbReference type="NCBI Taxonomy" id="146939"/>
    <lineage>
        <taxon>Bacteria</taxon>
        <taxon>Pseudomonadati</taxon>
        <taxon>Pseudomonadota</taxon>
        <taxon>Betaproteobacteria</taxon>
        <taxon>Rhodocyclales</taxon>
        <taxon>Rhodocyclaceae</taxon>
        <taxon>Azospira</taxon>
    </lineage>
</organism>
<feature type="domain" description="Phosphoribosyltransferase" evidence="2">
    <location>
        <begin position="161"/>
        <end position="236"/>
    </location>
</feature>
<dbReference type="Proteomes" id="UP000292136">
    <property type="component" value="Unassembled WGS sequence"/>
</dbReference>
<protein>
    <submittedName>
        <fullName evidence="4">ComF family protein</fullName>
    </submittedName>
</protein>
<name>A0ABY0INS9_9RHOO</name>
<dbReference type="EMBL" id="SHKM01000002">
    <property type="protein sequence ID" value="RZT76008.1"/>
    <property type="molecule type" value="Genomic_DNA"/>
</dbReference>
<accession>A0ABY0INS9</accession>
<dbReference type="Pfam" id="PF00156">
    <property type="entry name" value="Pribosyltran"/>
    <property type="match status" value="1"/>
</dbReference>
<sequence length="241" mass="26366">MSIVAQSRKVLGRAWKFALNSVLPASCLLCHNRCEEGMLCAACHDDLPLLGANACPRCAEPGTGGLTCGHCQKQPPHFDRAWAPWRYEHPVDRLIQAFKYQGQLGLAPLFAEGLARQLAPLADQWDAIVPLPLHGERMGERGFNQSLELGKHLGRLLNLPVLSQVCQRTRATTAQAELPIDKRHANVRGAFHCTAALDGQRLLLLDDVLTTGATLSECARTLKLHGARQVDVGVIARTCHH</sequence>
<reference evidence="4 5" key="1">
    <citation type="submission" date="2019-02" db="EMBL/GenBank/DDBJ databases">
        <title>Genomic Encyclopedia of Type Strains, Phase IV (KMG-IV): sequencing the most valuable type-strain genomes for metagenomic binning, comparative biology and taxonomic classification.</title>
        <authorList>
            <person name="Goeker M."/>
        </authorList>
    </citation>
    <scope>NUCLEOTIDE SEQUENCE [LARGE SCALE GENOMIC DNA]</scope>
    <source>
        <strain evidence="4 5">DSM 21223</strain>
    </source>
</reference>
<dbReference type="InterPro" id="IPR051910">
    <property type="entry name" value="ComF/GntX_DNA_util-trans"/>
</dbReference>
<dbReference type="SUPFAM" id="SSF48695">
    <property type="entry name" value="Multiheme cytochromes"/>
    <property type="match status" value="1"/>
</dbReference>